<evidence type="ECO:0000256" key="2">
    <source>
        <dbReference type="ARBA" id="ARBA00022448"/>
    </source>
</evidence>
<feature type="transmembrane region" description="Helical" evidence="9">
    <location>
        <begin position="287"/>
        <end position="313"/>
    </location>
</feature>
<evidence type="ECO:0000256" key="3">
    <source>
        <dbReference type="ARBA" id="ARBA00022475"/>
    </source>
</evidence>
<keyword evidence="4 9" id="KW-0812">Transmembrane</keyword>
<dbReference type="NCBIfam" id="TIGR00916">
    <property type="entry name" value="2A0604s01"/>
    <property type="match status" value="1"/>
</dbReference>
<dbReference type="InterPro" id="IPR022813">
    <property type="entry name" value="SecD/SecF_arch_bac"/>
</dbReference>
<comment type="function">
    <text evidence="9">Part of the Sec protein translocase complex. Interacts with the SecYEG preprotein conducting channel. SecDF uses the proton motive force (PMF) to complete protein translocation after the ATP-dependent function of SecA.</text>
</comment>
<keyword evidence="5 9" id="KW-0653">Protein transport</keyword>
<evidence type="ECO:0000256" key="8">
    <source>
        <dbReference type="ARBA" id="ARBA00023136"/>
    </source>
</evidence>
<evidence type="ECO:0000256" key="7">
    <source>
        <dbReference type="ARBA" id="ARBA00023010"/>
    </source>
</evidence>
<feature type="transmembrane region" description="Helical" evidence="9">
    <location>
        <begin position="258"/>
        <end position="281"/>
    </location>
</feature>
<dbReference type="GO" id="GO:0005886">
    <property type="term" value="C:plasma membrane"/>
    <property type="evidence" value="ECO:0007669"/>
    <property type="project" value="UniProtKB-SubCell"/>
</dbReference>
<dbReference type="GO" id="GO:0043952">
    <property type="term" value="P:protein transport by the Sec complex"/>
    <property type="evidence" value="ECO:0007669"/>
    <property type="project" value="UniProtKB-UniRule"/>
</dbReference>
<sequence length="379" mass="41268">MSQMTTNQPIRTSAWGRLSENQTAIDFIGRRKVGIIISSVVIVATVISLFVQGLNLGIDFEGGISWDVPTANGFTTEDASRLLTEQGIPVDGARIQERVSEEGNIVKIQVADQPEEVAATLRVAFASEAQVAPDEVNVNLVSSTWGSAITDKAVRALLIFILIVAIFISLRFEWRMAIGAIVAMIHDVLVSVGIYSIFQFIVTPPTVIAFLTILGYSLYDTIVVFDRVKENESRYAGKEPPFDDVVNVSMNQVLMRSLTTSFSSIVPVISLLLIGAGVLGQGTLAEFALALLVGMVTGAYSSILVASPLLAWLRNRKHRLNPHRKERATGEELRRMVIAGSISRRSRHTPQAATETGGVPLPQASGLSHPPRPRKKKKR</sequence>
<keyword evidence="3 9" id="KW-1003">Cell membrane</keyword>
<dbReference type="AlphaFoldDB" id="A0A2G6K817"/>
<evidence type="ECO:0000313" key="13">
    <source>
        <dbReference type="Proteomes" id="UP000230914"/>
    </source>
</evidence>
<evidence type="ECO:0000256" key="4">
    <source>
        <dbReference type="ARBA" id="ARBA00022692"/>
    </source>
</evidence>
<feature type="transmembrane region" description="Helical" evidence="9">
    <location>
        <begin position="177"/>
        <end position="201"/>
    </location>
</feature>
<feature type="transmembrane region" description="Helical" evidence="9">
    <location>
        <begin position="207"/>
        <end position="225"/>
    </location>
</feature>
<dbReference type="PANTHER" id="PTHR30081:SF8">
    <property type="entry name" value="PROTEIN TRANSLOCASE SUBUNIT SECF"/>
    <property type="match status" value="1"/>
</dbReference>
<evidence type="ECO:0000256" key="10">
    <source>
        <dbReference type="SAM" id="MobiDB-lite"/>
    </source>
</evidence>
<keyword evidence="8 9" id="KW-0472">Membrane</keyword>
<dbReference type="InterPro" id="IPR005665">
    <property type="entry name" value="SecF_bac"/>
</dbReference>
<feature type="transmembrane region" description="Helical" evidence="9">
    <location>
        <begin position="153"/>
        <end position="170"/>
    </location>
</feature>
<dbReference type="InterPro" id="IPR048634">
    <property type="entry name" value="SecD_SecF_C"/>
</dbReference>
<feature type="transmembrane region" description="Helical" evidence="9">
    <location>
        <begin position="33"/>
        <end position="51"/>
    </location>
</feature>
<comment type="caution">
    <text evidence="12">The sequence shown here is derived from an EMBL/GenBank/DDBJ whole genome shotgun (WGS) entry which is preliminary data.</text>
</comment>
<evidence type="ECO:0000256" key="9">
    <source>
        <dbReference type="HAMAP-Rule" id="MF_01464"/>
    </source>
</evidence>
<dbReference type="Proteomes" id="UP000230914">
    <property type="component" value="Unassembled WGS sequence"/>
</dbReference>
<comment type="subcellular location">
    <subcellularLocation>
        <location evidence="1 9">Cell membrane</location>
        <topology evidence="1 9">Multi-pass membrane protein</topology>
    </subcellularLocation>
</comment>
<accession>A0A2G6K817</accession>
<comment type="similarity">
    <text evidence="9">Belongs to the SecD/SecF family. SecF subfamily.</text>
</comment>
<dbReference type="EMBL" id="PDSL01000065">
    <property type="protein sequence ID" value="PIE31801.1"/>
    <property type="molecule type" value="Genomic_DNA"/>
</dbReference>
<dbReference type="Pfam" id="PF02355">
    <property type="entry name" value="SecD_SecF_C"/>
    <property type="match status" value="1"/>
</dbReference>
<name>A0A2G6K817_9ACTN</name>
<evidence type="ECO:0000259" key="11">
    <source>
        <dbReference type="Pfam" id="PF02355"/>
    </source>
</evidence>
<keyword evidence="7 9" id="KW-0811">Translocation</keyword>
<evidence type="ECO:0000313" key="12">
    <source>
        <dbReference type="EMBL" id="PIE31801.1"/>
    </source>
</evidence>
<feature type="domain" description="Protein export membrane protein SecD/SecF C-terminal" evidence="11">
    <location>
        <begin position="132"/>
        <end position="315"/>
    </location>
</feature>
<feature type="region of interest" description="Disordered" evidence="10">
    <location>
        <begin position="339"/>
        <end position="379"/>
    </location>
</feature>
<dbReference type="GO" id="GO:0065002">
    <property type="term" value="P:intracellular protein transmembrane transport"/>
    <property type="evidence" value="ECO:0007669"/>
    <property type="project" value="UniProtKB-UniRule"/>
</dbReference>
<proteinExistence type="inferred from homology"/>
<dbReference type="SUPFAM" id="SSF82866">
    <property type="entry name" value="Multidrug efflux transporter AcrB transmembrane domain"/>
    <property type="match status" value="1"/>
</dbReference>
<dbReference type="Pfam" id="PF07549">
    <property type="entry name" value="Sec_GG"/>
    <property type="match status" value="1"/>
</dbReference>
<dbReference type="PRINTS" id="PR01755">
    <property type="entry name" value="SECFTRNLCASE"/>
</dbReference>
<keyword evidence="6 9" id="KW-1133">Transmembrane helix</keyword>
<dbReference type="GO" id="GO:0015450">
    <property type="term" value="F:protein-transporting ATPase activity"/>
    <property type="evidence" value="ECO:0007669"/>
    <property type="project" value="InterPro"/>
</dbReference>
<keyword evidence="2 9" id="KW-0813">Transport</keyword>
<evidence type="ECO:0000256" key="5">
    <source>
        <dbReference type="ARBA" id="ARBA00022927"/>
    </source>
</evidence>
<dbReference type="InterPro" id="IPR055344">
    <property type="entry name" value="SecD_SecF_C_bact"/>
</dbReference>
<dbReference type="InterPro" id="IPR022645">
    <property type="entry name" value="SecD/SecF_bac"/>
</dbReference>
<comment type="subunit">
    <text evidence="9">Forms a complex with SecD. Part of the essential Sec protein translocation apparatus which comprises SecA, SecYEG and auxiliary proteins SecDF. Other proteins may also be involved.</text>
</comment>
<evidence type="ECO:0000256" key="1">
    <source>
        <dbReference type="ARBA" id="ARBA00004651"/>
    </source>
</evidence>
<organism evidence="12 13">
    <name type="scientific">Ilumatobacter coccineus</name>
    <dbReference type="NCBI Taxonomy" id="467094"/>
    <lineage>
        <taxon>Bacteria</taxon>
        <taxon>Bacillati</taxon>
        <taxon>Actinomycetota</taxon>
        <taxon>Acidimicrobiia</taxon>
        <taxon>Acidimicrobiales</taxon>
        <taxon>Ilumatobacteraceae</taxon>
        <taxon>Ilumatobacter</taxon>
    </lineage>
</organism>
<dbReference type="NCBIfam" id="TIGR00966">
    <property type="entry name" value="transloc_SecF"/>
    <property type="match status" value="1"/>
</dbReference>
<dbReference type="HAMAP" id="MF_01464_B">
    <property type="entry name" value="SecF_B"/>
    <property type="match status" value="1"/>
</dbReference>
<gene>
    <name evidence="9 12" type="primary">secF</name>
    <name evidence="12" type="ORF">CSA55_04855</name>
</gene>
<protein>
    <recommendedName>
        <fullName evidence="9">Protein-export membrane protein SecF</fullName>
    </recommendedName>
</protein>
<dbReference type="PANTHER" id="PTHR30081">
    <property type="entry name" value="PROTEIN-EXPORT MEMBRANE PROTEIN SEC"/>
    <property type="match status" value="1"/>
</dbReference>
<dbReference type="Gene3D" id="1.20.1640.10">
    <property type="entry name" value="Multidrug efflux transporter AcrB transmembrane domain"/>
    <property type="match status" value="1"/>
</dbReference>
<dbReference type="GO" id="GO:0006605">
    <property type="term" value="P:protein targeting"/>
    <property type="evidence" value="ECO:0007669"/>
    <property type="project" value="UniProtKB-UniRule"/>
</dbReference>
<reference evidence="12 13" key="1">
    <citation type="submission" date="2017-10" db="EMBL/GenBank/DDBJ databases">
        <title>Novel microbial diversity and functional potential in the marine mammal oral microbiome.</title>
        <authorList>
            <person name="Dudek N.K."/>
            <person name="Sun C.L."/>
            <person name="Burstein D."/>
            <person name="Kantor R.S."/>
            <person name="Aliaga Goltsman D.S."/>
            <person name="Bik E.M."/>
            <person name="Thomas B.C."/>
            <person name="Banfield J.F."/>
            <person name="Relman D.A."/>
        </authorList>
    </citation>
    <scope>NUCLEOTIDE SEQUENCE [LARGE SCALE GENOMIC DNA]</scope>
    <source>
        <strain evidence="12">DOLJORAL78_61_10</strain>
    </source>
</reference>
<evidence type="ECO:0000256" key="6">
    <source>
        <dbReference type="ARBA" id="ARBA00022989"/>
    </source>
</evidence>
<dbReference type="InterPro" id="IPR022646">
    <property type="entry name" value="SecD/SecF_CS"/>
</dbReference>